<gene>
    <name evidence="1" type="ORF">BaRGS_00011402</name>
</gene>
<comment type="caution">
    <text evidence="1">The sequence shown here is derived from an EMBL/GenBank/DDBJ whole genome shotgun (WGS) entry which is preliminary data.</text>
</comment>
<feature type="non-terminal residue" evidence="1">
    <location>
        <position position="1"/>
    </location>
</feature>
<proteinExistence type="predicted"/>
<evidence type="ECO:0000313" key="1">
    <source>
        <dbReference type="EMBL" id="KAK7497358.1"/>
    </source>
</evidence>
<dbReference type="EMBL" id="JACVVK020000059">
    <property type="protein sequence ID" value="KAK7497358.1"/>
    <property type="molecule type" value="Genomic_DNA"/>
</dbReference>
<name>A0ABD0LDQ3_9CAEN</name>
<organism evidence="1 2">
    <name type="scientific">Batillaria attramentaria</name>
    <dbReference type="NCBI Taxonomy" id="370345"/>
    <lineage>
        <taxon>Eukaryota</taxon>
        <taxon>Metazoa</taxon>
        <taxon>Spiralia</taxon>
        <taxon>Lophotrochozoa</taxon>
        <taxon>Mollusca</taxon>
        <taxon>Gastropoda</taxon>
        <taxon>Caenogastropoda</taxon>
        <taxon>Sorbeoconcha</taxon>
        <taxon>Cerithioidea</taxon>
        <taxon>Batillariidae</taxon>
        <taxon>Batillaria</taxon>
    </lineage>
</organism>
<evidence type="ECO:0000313" key="2">
    <source>
        <dbReference type="Proteomes" id="UP001519460"/>
    </source>
</evidence>
<keyword evidence="2" id="KW-1185">Reference proteome</keyword>
<reference evidence="1 2" key="1">
    <citation type="journal article" date="2023" name="Sci. Data">
        <title>Genome assembly of the Korean intertidal mud-creeper Batillaria attramentaria.</title>
        <authorList>
            <person name="Patra A.K."/>
            <person name="Ho P.T."/>
            <person name="Jun S."/>
            <person name="Lee S.J."/>
            <person name="Kim Y."/>
            <person name="Won Y.J."/>
        </authorList>
    </citation>
    <scope>NUCLEOTIDE SEQUENCE [LARGE SCALE GENOMIC DNA]</scope>
    <source>
        <strain evidence="1">Wonlab-2016</strain>
    </source>
</reference>
<dbReference type="Proteomes" id="UP001519460">
    <property type="component" value="Unassembled WGS sequence"/>
</dbReference>
<sequence>YLEEEGCRCPFPARMSSTLAELEESGKIWRGTKVHFLLGCERGGSTPVRFKSPLRQIAALRLLLTLRLLRQVYVGGSCKTTTDLP</sequence>
<protein>
    <submittedName>
        <fullName evidence="1">Uncharacterized protein</fullName>
    </submittedName>
</protein>
<dbReference type="AlphaFoldDB" id="A0ABD0LDQ3"/>
<accession>A0ABD0LDQ3</accession>